<keyword evidence="4" id="KW-0521">NADP</keyword>
<evidence type="ECO:0000256" key="4">
    <source>
        <dbReference type="RuleBase" id="RU363097"/>
    </source>
</evidence>
<dbReference type="Proteomes" id="UP000011083">
    <property type="component" value="Unassembled WGS sequence"/>
</dbReference>
<keyword evidence="2 4" id="KW-0444">Lipid biosynthesis</keyword>
<evidence type="ECO:0000313" key="8">
    <source>
        <dbReference type="EMBL" id="ELR23439.1"/>
    </source>
</evidence>
<dbReference type="RefSeq" id="XP_004352967.1">
    <property type="nucleotide sequence ID" value="XM_004352915.1"/>
</dbReference>
<dbReference type="GO" id="GO:0102965">
    <property type="term" value="F:alcohol-forming long-chain fatty acyl-CoA reductase activity"/>
    <property type="evidence" value="ECO:0007669"/>
    <property type="project" value="UniProtKB-EC"/>
</dbReference>
<dbReference type="EMBL" id="KB007857">
    <property type="protein sequence ID" value="ELR23439.1"/>
    <property type="molecule type" value="Genomic_DNA"/>
</dbReference>
<dbReference type="GO" id="GO:0080019">
    <property type="term" value="F:alcohol-forming very long-chain fatty acyl-CoA reductase activity"/>
    <property type="evidence" value="ECO:0007669"/>
    <property type="project" value="InterPro"/>
</dbReference>
<feature type="domain" description="Thioester reductase (TE)" evidence="7">
    <location>
        <begin position="53"/>
        <end position="321"/>
    </location>
</feature>
<keyword evidence="9" id="KW-1185">Reference proteome</keyword>
<evidence type="ECO:0000256" key="5">
    <source>
        <dbReference type="SAM" id="MobiDB-lite"/>
    </source>
</evidence>
<dbReference type="InterPro" id="IPR033640">
    <property type="entry name" value="FAR_C"/>
</dbReference>
<keyword evidence="4" id="KW-1133">Transmembrane helix</keyword>
<dbReference type="GeneID" id="14924416"/>
<dbReference type="STRING" id="1257118.L8HD12"/>
<dbReference type="GO" id="GO:0035336">
    <property type="term" value="P:long-chain fatty-acyl-CoA metabolic process"/>
    <property type="evidence" value="ECO:0007669"/>
    <property type="project" value="TreeGrafter"/>
</dbReference>
<evidence type="ECO:0000256" key="2">
    <source>
        <dbReference type="ARBA" id="ARBA00022516"/>
    </source>
</evidence>
<dbReference type="OrthoDB" id="429813at2759"/>
<comment type="function">
    <text evidence="4">Catalyzes the reduction of fatty acyl-CoA to fatty alcohols.</text>
</comment>
<keyword evidence="3 4" id="KW-0443">Lipid metabolism</keyword>
<name>L8HD12_ACACF</name>
<dbReference type="PANTHER" id="PTHR11011:SF45">
    <property type="entry name" value="FATTY ACYL-COA REDUCTASE CG8306-RELATED"/>
    <property type="match status" value="1"/>
</dbReference>
<organism evidence="8 9">
    <name type="scientific">Acanthamoeba castellanii (strain ATCC 30010 / Neff)</name>
    <dbReference type="NCBI Taxonomy" id="1257118"/>
    <lineage>
        <taxon>Eukaryota</taxon>
        <taxon>Amoebozoa</taxon>
        <taxon>Discosea</taxon>
        <taxon>Longamoebia</taxon>
        <taxon>Centramoebida</taxon>
        <taxon>Acanthamoebidae</taxon>
        <taxon>Acanthamoeba</taxon>
    </lineage>
</organism>
<comment type="similarity">
    <text evidence="1 4">Belongs to the fatty acyl-CoA reductase family.</text>
</comment>
<feature type="region of interest" description="Disordered" evidence="5">
    <location>
        <begin position="23"/>
        <end position="44"/>
    </location>
</feature>
<dbReference type="PANTHER" id="PTHR11011">
    <property type="entry name" value="MALE STERILITY PROTEIN 2-RELATED"/>
    <property type="match status" value="1"/>
</dbReference>
<evidence type="ECO:0000259" key="6">
    <source>
        <dbReference type="Pfam" id="PF03015"/>
    </source>
</evidence>
<evidence type="ECO:0000259" key="7">
    <source>
        <dbReference type="Pfam" id="PF07993"/>
    </source>
</evidence>
<feature type="transmembrane region" description="Helical" evidence="4">
    <location>
        <begin position="384"/>
        <end position="405"/>
    </location>
</feature>
<dbReference type="Pfam" id="PF03015">
    <property type="entry name" value="Sterile"/>
    <property type="match status" value="1"/>
</dbReference>
<dbReference type="OMA" id="WRDAQER"/>
<accession>L8HD12</accession>
<proteinExistence type="inferred from homology"/>
<dbReference type="CDD" id="cd09071">
    <property type="entry name" value="FAR_C"/>
    <property type="match status" value="1"/>
</dbReference>
<dbReference type="InterPro" id="IPR036291">
    <property type="entry name" value="NAD(P)-bd_dom_sf"/>
</dbReference>
<keyword evidence="4" id="KW-0812">Transmembrane</keyword>
<keyword evidence="4" id="KW-0472">Membrane</keyword>
<dbReference type="SUPFAM" id="SSF51735">
    <property type="entry name" value="NAD(P)-binding Rossmann-fold domains"/>
    <property type="match status" value="1"/>
</dbReference>
<dbReference type="Gene3D" id="3.40.50.720">
    <property type="entry name" value="NAD(P)-binding Rossmann-like Domain"/>
    <property type="match status" value="1"/>
</dbReference>
<reference evidence="8 9" key="1">
    <citation type="journal article" date="2013" name="Genome Biol.">
        <title>Genome of Acanthamoeba castellanii highlights extensive lateral gene transfer and early evolution of tyrosine kinase signaling.</title>
        <authorList>
            <person name="Clarke M."/>
            <person name="Lohan A.J."/>
            <person name="Liu B."/>
            <person name="Lagkouvardos I."/>
            <person name="Roy S."/>
            <person name="Zafar N."/>
            <person name="Bertelli C."/>
            <person name="Schilde C."/>
            <person name="Kianianmomeni A."/>
            <person name="Burglin T.R."/>
            <person name="Frech C."/>
            <person name="Turcotte B."/>
            <person name="Kopec K.O."/>
            <person name="Synnott J.M."/>
            <person name="Choo C."/>
            <person name="Paponov I."/>
            <person name="Finkler A."/>
            <person name="Soon Heng Tan C."/>
            <person name="Hutchins A.P."/>
            <person name="Weinmeier T."/>
            <person name="Rattei T."/>
            <person name="Chu J.S."/>
            <person name="Gimenez G."/>
            <person name="Irimia M."/>
            <person name="Rigden D.J."/>
            <person name="Fitzpatrick D.A."/>
            <person name="Lorenzo-Morales J."/>
            <person name="Bateman A."/>
            <person name="Chiu C.H."/>
            <person name="Tang P."/>
            <person name="Hegemann P."/>
            <person name="Fromm H."/>
            <person name="Raoult D."/>
            <person name="Greub G."/>
            <person name="Miranda-Saavedra D."/>
            <person name="Chen N."/>
            <person name="Nash P."/>
            <person name="Ginger M.L."/>
            <person name="Horn M."/>
            <person name="Schaap P."/>
            <person name="Caler L."/>
            <person name="Loftus B."/>
        </authorList>
    </citation>
    <scope>NUCLEOTIDE SEQUENCE [LARGE SCALE GENOMIC DNA]</scope>
    <source>
        <strain evidence="8 9">Neff</strain>
    </source>
</reference>
<comment type="catalytic activity">
    <reaction evidence="4">
        <text>a long-chain fatty acyl-CoA + 2 NADPH + 2 H(+) = a long-chain primary fatty alcohol + 2 NADP(+) + CoA</text>
        <dbReference type="Rhea" id="RHEA:52716"/>
        <dbReference type="ChEBI" id="CHEBI:15378"/>
        <dbReference type="ChEBI" id="CHEBI:57287"/>
        <dbReference type="ChEBI" id="CHEBI:57783"/>
        <dbReference type="ChEBI" id="CHEBI:58349"/>
        <dbReference type="ChEBI" id="CHEBI:77396"/>
        <dbReference type="ChEBI" id="CHEBI:83139"/>
        <dbReference type="EC" id="1.2.1.84"/>
    </reaction>
</comment>
<dbReference type="InterPro" id="IPR026055">
    <property type="entry name" value="FAR"/>
</dbReference>
<dbReference type="AlphaFoldDB" id="L8HD12"/>
<evidence type="ECO:0000256" key="3">
    <source>
        <dbReference type="ARBA" id="ARBA00023098"/>
    </source>
</evidence>
<gene>
    <name evidence="8" type="ORF">ACA1_070470</name>
</gene>
<evidence type="ECO:0000313" key="9">
    <source>
        <dbReference type="Proteomes" id="UP000011083"/>
    </source>
</evidence>
<dbReference type="CDD" id="cd05236">
    <property type="entry name" value="FAR-N_SDR_e"/>
    <property type="match status" value="1"/>
</dbReference>
<protein>
    <recommendedName>
        <fullName evidence="4">Fatty acyl-CoA reductase</fullName>
        <ecNumber evidence="4">1.2.1.84</ecNumber>
    </recommendedName>
</protein>
<dbReference type="EC" id="1.2.1.84" evidence="4"/>
<dbReference type="KEGG" id="acan:ACA1_070470"/>
<keyword evidence="4" id="KW-0560">Oxidoreductase</keyword>
<feature type="domain" description="Fatty acyl-CoA reductase C-terminal" evidence="6">
    <location>
        <begin position="394"/>
        <end position="487"/>
    </location>
</feature>
<sequence>MTGVTGLLGKVVLHKLLSVLPDLPDPSPSHHQAGGGEDGESHGGADAAELGCRIMVLVRPKAAAKKGGDAVPGRVRFAREVLTSPPLQSLLTTRPSLARYIHVVEGDIGEEGLGLSEADHNLVTSQVTVILHMAATTRFTEHIQLAIQMNALGGLRVLRLAKQCARLRAHVHVSTCYVNCTLSGPPGSDPREIDETIYPIRTLMQRHMDPYKTVSTIEGMTYEHAEKMTRKIISPYPNTYTFSKMLGEQMLQKEKGSVPLCIVRPAIIGPAVRDPFPGWVDSLIGPAGVCLAGGMGVLHVMRGKSRQVADLIPVDYVCNTILTAAWHTARNPPGRRIPIFHSASSGKNPTDWWTIITVGIQWFRRNPIKHELKQFPFAFVVNNFWLFLIAHIIFHTTPAAIGDVLRMLQGRNAKLVAGSNHLYTVITQLTPFTSRQWQFLADNVDTKLLASMSEQDKNIFEIEVRKIDWEIYTITLAKGLVQFLLKEELTNNLAAAILEKKKFTAAL</sequence>
<evidence type="ECO:0000256" key="1">
    <source>
        <dbReference type="ARBA" id="ARBA00005928"/>
    </source>
</evidence>
<dbReference type="Pfam" id="PF07993">
    <property type="entry name" value="NAD_binding_4"/>
    <property type="match status" value="1"/>
</dbReference>
<dbReference type="VEuPathDB" id="AmoebaDB:ACA1_070470"/>
<dbReference type="GO" id="GO:0005777">
    <property type="term" value="C:peroxisome"/>
    <property type="evidence" value="ECO:0007669"/>
    <property type="project" value="TreeGrafter"/>
</dbReference>
<dbReference type="InterPro" id="IPR013120">
    <property type="entry name" value="FAR_NAD-bd"/>
</dbReference>